<evidence type="ECO:0000313" key="2">
    <source>
        <dbReference type="EMBL" id="ORA02975.1"/>
    </source>
</evidence>
<gene>
    <name evidence="2" type="ORF">BST17_21350</name>
</gene>
<dbReference type="STRING" id="564198.BST17_21350"/>
<protein>
    <recommendedName>
        <fullName evidence="1">TPR repeat domain-containing protein</fullName>
    </recommendedName>
</protein>
<dbReference type="RefSeq" id="WP_083060893.1">
    <property type="nucleotide sequence ID" value="NZ_JACKVM010000014.1"/>
</dbReference>
<reference evidence="2 3" key="1">
    <citation type="submission" date="2017-02" db="EMBL/GenBank/DDBJ databases">
        <title>The new phylogeny of genus Mycobacterium.</title>
        <authorList>
            <person name="Tortoli E."/>
            <person name="Trovato A."/>
            <person name="Cirillo D.M."/>
        </authorList>
    </citation>
    <scope>NUCLEOTIDE SEQUENCE [LARGE SCALE GENOMIC DNA]</scope>
    <source>
        <strain evidence="2 3">DSM 45578</strain>
    </source>
</reference>
<comment type="caution">
    <text evidence="2">The sequence shown here is derived from an EMBL/GenBank/DDBJ whole genome shotgun (WGS) entry which is preliminary data.</text>
</comment>
<dbReference type="Pfam" id="PF23275">
    <property type="entry name" value="TPR_23"/>
    <property type="match status" value="1"/>
</dbReference>
<sequence>MAVTTVLTVVMLATQGCGASAPALPSDKSPIVIHQLLTGQDSTEFLSSISTYPWDDDGVSAANLFSWIATDAASSDAPTAARAGEAAHALAMYLSDNEGALLGISSGFLNRDSITVGALNPALVDAYANALIPFQGLMVCDQRDPRGFEMLDAHCEASVLAARPVFAVLSSDPAGFTEFADAAQSRANEYLERFAANDPTGVNNPTPAALAYIGRLLGLTTAGALRLPNSSLHPPDIDAEIVEVKYVLADSFLARTPALGFAAKYVADGKLMSPEDVRDQFGEGGYYDYTRHLEVFLQEAGNINSLVEHEVRGQYEFAAGAAAQ</sequence>
<dbReference type="OrthoDB" id="4618387at2"/>
<dbReference type="InterPro" id="IPR057037">
    <property type="entry name" value="TPR_rep_actino"/>
</dbReference>
<evidence type="ECO:0000259" key="1">
    <source>
        <dbReference type="Pfam" id="PF23275"/>
    </source>
</evidence>
<dbReference type="EMBL" id="MVHJ01000022">
    <property type="protein sequence ID" value="ORA02975.1"/>
    <property type="molecule type" value="Genomic_DNA"/>
</dbReference>
<proteinExistence type="predicted"/>
<dbReference type="Proteomes" id="UP000192366">
    <property type="component" value="Unassembled WGS sequence"/>
</dbReference>
<evidence type="ECO:0000313" key="3">
    <source>
        <dbReference type="Proteomes" id="UP000192366"/>
    </source>
</evidence>
<accession>A0A1W9YSC2</accession>
<keyword evidence="3" id="KW-1185">Reference proteome</keyword>
<organism evidence="2 3">
    <name type="scientific">Mycolicibacterium bacteremicum</name>
    <name type="common">Mycobacterium bacteremicum</name>
    <dbReference type="NCBI Taxonomy" id="564198"/>
    <lineage>
        <taxon>Bacteria</taxon>
        <taxon>Bacillati</taxon>
        <taxon>Actinomycetota</taxon>
        <taxon>Actinomycetes</taxon>
        <taxon>Mycobacteriales</taxon>
        <taxon>Mycobacteriaceae</taxon>
        <taxon>Mycolicibacterium</taxon>
    </lineage>
</organism>
<dbReference type="AlphaFoldDB" id="A0A1W9YSC2"/>
<feature type="domain" description="TPR repeat" evidence="1">
    <location>
        <begin position="29"/>
        <end position="67"/>
    </location>
</feature>
<name>A0A1W9YSC2_MYCBA</name>